<organism evidence="8 9">
    <name type="scientific">Limosa lapponica baueri</name>
    <dbReference type="NCBI Taxonomy" id="1758121"/>
    <lineage>
        <taxon>Eukaryota</taxon>
        <taxon>Metazoa</taxon>
        <taxon>Chordata</taxon>
        <taxon>Craniata</taxon>
        <taxon>Vertebrata</taxon>
        <taxon>Euteleostomi</taxon>
        <taxon>Archelosauria</taxon>
        <taxon>Archosauria</taxon>
        <taxon>Dinosauria</taxon>
        <taxon>Saurischia</taxon>
        <taxon>Theropoda</taxon>
        <taxon>Coelurosauria</taxon>
        <taxon>Aves</taxon>
        <taxon>Neognathae</taxon>
        <taxon>Neoaves</taxon>
        <taxon>Charadriiformes</taxon>
        <taxon>Scolopacidae</taxon>
        <taxon>Limosa</taxon>
    </lineage>
</organism>
<dbReference type="InterPro" id="IPR030456">
    <property type="entry name" value="TF_fork_head_CS_2"/>
</dbReference>
<dbReference type="SMART" id="SM00339">
    <property type="entry name" value="FH"/>
    <property type="match status" value="1"/>
</dbReference>
<dbReference type="Pfam" id="PF00250">
    <property type="entry name" value="Forkhead"/>
    <property type="match status" value="1"/>
</dbReference>
<name>A0A2I0UTC2_LIMLA</name>
<evidence type="ECO:0000259" key="7">
    <source>
        <dbReference type="PROSITE" id="PS50039"/>
    </source>
</evidence>
<proteinExistence type="predicted"/>
<dbReference type="PANTHER" id="PTHR11829">
    <property type="entry name" value="FORKHEAD BOX PROTEIN"/>
    <property type="match status" value="1"/>
</dbReference>
<dbReference type="GO" id="GO:0005634">
    <property type="term" value="C:nucleus"/>
    <property type="evidence" value="ECO:0007669"/>
    <property type="project" value="UniProtKB-SubCell"/>
</dbReference>
<protein>
    <recommendedName>
        <fullName evidence="4">Forkhead box protein G1</fullName>
    </recommendedName>
</protein>
<keyword evidence="3 5" id="KW-0539">Nucleus</keyword>
<dbReference type="GO" id="GO:0000978">
    <property type="term" value="F:RNA polymerase II cis-regulatory region sequence-specific DNA binding"/>
    <property type="evidence" value="ECO:0007669"/>
    <property type="project" value="TreeGrafter"/>
</dbReference>
<feature type="DNA-binding region" description="Fork-head" evidence="5">
    <location>
        <begin position="56"/>
        <end position="148"/>
    </location>
</feature>
<dbReference type="PRINTS" id="PR00053">
    <property type="entry name" value="FORKHEAD"/>
</dbReference>
<dbReference type="InterPro" id="IPR036390">
    <property type="entry name" value="WH_DNA-bd_sf"/>
</dbReference>
<evidence type="ECO:0000256" key="4">
    <source>
        <dbReference type="ARBA" id="ARBA00034868"/>
    </source>
</evidence>
<accession>A0A2I0UTC2</accession>
<dbReference type="PROSITE" id="PS00657">
    <property type="entry name" value="FORK_HEAD_1"/>
    <property type="match status" value="1"/>
</dbReference>
<keyword evidence="9" id="KW-1185">Reference proteome</keyword>
<evidence type="ECO:0000256" key="5">
    <source>
        <dbReference type="PROSITE-ProRule" id="PRU00089"/>
    </source>
</evidence>
<dbReference type="FunFam" id="1.10.10.10:FF:000135">
    <property type="entry name" value="forkhead box protein G1"/>
    <property type="match status" value="1"/>
</dbReference>
<evidence type="ECO:0000256" key="1">
    <source>
        <dbReference type="ARBA" id="ARBA00004123"/>
    </source>
</evidence>
<dbReference type="InterPro" id="IPR047519">
    <property type="entry name" value="FH_FOXQ2-like"/>
</dbReference>
<dbReference type="PROSITE" id="PS00658">
    <property type="entry name" value="FORK_HEAD_2"/>
    <property type="match status" value="1"/>
</dbReference>
<evidence type="ECO:0000256" key="3">
    <source>
        <dbReference type="ARBA" id="ARBA00023242"/>
    </source>
</evidence>
<feature type="domain" description="Fork-head" evidence="7">
    <location>
        <begin position="56"/>
        <end position="148"/>
    </location>
</feature>
<dbReference type="InterPro" id="IPR001766">
    <property type="entry name" value="Fork_head_dom"/>
</dbReference>
<reference evidence="9" key="1">
    <citation type="submission" date="2017-11" db="EMBL/GenBank/DDBJ databases">
        <authorList>
            <person name="Lima N.C."/>
            <person name="Parody-Merino A.M."/>
            <person name="Battley P.F."/>
            <person name="Fidler A.E."/>
            <person name="Prosdocimi F."/>
        </authorList>
    </citation>
    <scope>NUCLEOTIDE SEQUENCE [LARGE SCALE GENOMIC DNA]</scope>
</reference>
<evidence type="ECO:0000256" key="2">
    <source>
        <dbReference type="ARBA" id="ARBA00023125"/>
    </source>
</evidence>
<keyword evidence="2 5" id="KW-0238">DNA-binding</keyword>
<dbReference type="InterPro" id="IPR050211">
    <property type="entry name" value="FOX_domain-containing"/>
</dbReference>
<dbReference type="SUPFAM" id="SSF46785">
    <property type="entry name" value="Winged helix' DNA-binding domain"/>
    <property type="match status" value="1"/>
</dbReference>
<gene>
    <name evidence="8" type="ORF">llap_453</name>
</gene>
<dbReference type="PROSITE" id="PS50039">
    <property type="entry name" value="FORK_HEAD_3"/>
    <property type="match status" value="1"/>
</dbReference>
<dbReference type="GO" id="GO:0009653">
    <property type="term" value="P:anatomical structure morphogenesis"/>
    <property type="evidence" value="ECO:0007669"/>
    <property type="project" value="TreeGrafter"/>
</dbReference>
<reference evidence="9" key="2">
    <citation type="submission" date="2017-12" db="EMBL/GenBank/DDBJ databases">
        <title>Genome sequence of the Bar-tailed Godwit (Limosa lapponica baueri).</title>
        <authorList>
            <person name="Lima N.C.B."/>
            <person name="Parody-Merino A.M."/>
            <person name="Battley P.F."/>
            <person name="Fidler A.E."/>
            <person name="Prosdocimi F."/>
        </authorList>
    </citation>
    <scope>NUCLEOTIDE SEQUENCE [LARGE SCALE GENOMIC DNA]</scope>
</reference>
<sequence length="423" mass="48560">MSEDFSENNEGSLDIYTVGGEEEKLLHRLPPRIPSSHTHPKKELSETVDEGRFLEKPPLSYIALIAKAILSSPTNKLNLAAIYKYIEDNFPFYRNKGRGWRNSVRHNLSLNDCFIKVGRCEDGKGNYWGIHPSNLNDFVHGDFRQHRRSRKRGRQKELEHCLAVNYFMPWGHYPSYPAPNWLYETHYFLDPLWKMLYADRLQFVHEYQKWNVNSDLITGKFSPPLQTDKPHVSVDWFYESSATSVMQQNIFLNIQQAFPNSFVFSKAATKGSIQTHLNDYPRGTNESFVEIEDTKLFGHSNLHALIYAHSTVIHFLYSLQQLMEDNSPFGGSRAQIPLPEWKDRSSRMRGEEDRKAKWGGKRNGGEALVAVLFWGVAICGSSVGITYISGDFSLVYSDMSNVDLAQKRGRPMKSIVNPEIQGV</sequence>
<dbReference type="CDD" id="cd20035">
    <property type="entry name" value="FH_FOXQ2-like"/>
    <property type="match status" value="1"/>
</dbReference>
<dbReference type="GO" id="GO:0030154">
    <property type="term" value="P:cell differentiation"/>
    <property type="evidence" value="ECO:0007669"/>
    <property type="project" value="TreeGrafter"/>
</dbReference>
<dbReference type="PANTHER" id="PTHR11829:SF142">
    <property type="entry name" value="FORK-HEAD DOMAIN-CONTAINING PROTEIN"/>
    <property type="match status" value="1"/>
</dbReference>
<dbReference type="Proteomes" id="UP000233556">
    <property type="component" value="Unassembled WGS sequence"/>
</dbReference>
<dbReference type="InterPro" id="IPR018122">
    <property type="entry name" value="TF_fork_head_CS_1"/>
</dbReference>
<evidence type="ECO:0000313" key="9">
    <source>
        <dbReference type="Proteomes" id="UP000233556"/>
    </source>
</evidence>
<dbReference type="InterPro" id="IPR036388">
    <property type="entry name" value="WH-like_DNA-bd_sf"/>
</dbReference>
<dbReference type="OrthoDB" id="5954824at2759"/>
<dbReference type="EMBL" id="KZ505640">
    <property type="protein sequence ID" value="PKU49268.1"/>
    <property type="molecule type" value="Genomic_DNA"/>
</dbReference>
<evidence type="ECO:0000313" key="8">
    <source>
        <dbReference type="EMBL" id="PKU49268.1"/>
    </source>
</evidence>
<feature type="region of interest" description="Disordered" evidence="6">
    <location>
        <begin position="28"/>
        <end position="49"/>
    </location>
</feature>
<dbReference type="GO" id="GO:0000981">
    <property type="term" value="F:DNA-binding transcription factor activity, RNA polymerase II-specific"/>
    <property type="evidence" value="ECO:0007669"/>
    <property type="project" value="TreeGrafter"/>
</dbReference>
<evidence type="ECO:0000256" key="6">
    <source>
        <dbReference type="SAM" id="MobiDB-lite"/>
    </source>
</evidence>
<dbReference type="Gene3D" id="1.10.10.10">
    <property type="entry name" value="Winged helix-like DNA-binding domain superfamily/Winged helix DNA-binding domain"/>
    <property type="match status" value="1"/>
</dbReference>
<dbReference type="AlphaFoldDB" id="A0A2I0UTC2"/>
<comment type="subcellular location">
    <subcellularLocation>
        <location evidence="1 5">Nucleus</location>
    </subcellularLocation>
</comment>